<dbReference type="EMBL" id="CM022218">
    <property type="protein sequence ID" value="KAF7033583.1"/>
    <property type="molecule type" value="Genomic_DNA"/>
</dbReference>
<evidence type="ECO:0000313" key="1">
    <source>
        <dbReference type="EMBL" id="KAF7033583.1"/>
    </source>
</evidence>
<feature type="non-terminal residue" evidence="1">
    <location>
        <position position="18"/>
    </location>
</feature>
<dbReference type="Proteomes" id="UP000815260">
    <property type="component" value="Chromosome 3B"/>
</dbReference>
<name>A0A9R1FRL5_WHEAT</name>
<comment type="caution">
    <text evidence="1">The sequence shown here is derived from an EMBL/GenBank/DDBJ whole genome shotgun (WGS) entry which is preliminary data.</text>
</comment>
<reference evidence="1" key="1">
    <citation type="journal article" date="2017" name="Gigascience">
        <title>The first near-complete assembly of the hexaploid bread wheat genome, Triticum aestivum.</title>
        <authorList>
            <person name="Zimin A.V."/>
            <person name="Puiu D."/>
            <person name="Hall R."/>
            <person name="Kingan S."/>
            <person name="Clavijo B.J."/>
            <person name="Salzberg S.L."/>
        </authorList>
    </citation>
    <scope>NUCLEOTIDE SEQUENCE</scope>
    <source>
        <tissue evidence="1">Leaf</tissue>
    </source>
</reference>
<organism evidence="1">
    <name type="scientific">Triticum aestivum</name>
    <name type="common">Wheat</name>
    <dbReference type="NCBI Taxonomy" id="4565"/>
    <lineage>
        <taxon>Eukaryota</taxon>
        <taxon>Viridiplantae</taxon>
        <taxon>Streptophyta</taxon>
        <taxon>Embryophyta</taxon>
        <taxon>Tracheophyta</taxon>
        <taxon>Spermatophyta</taxon>
        <taxon>Magnoliopsida</taxon>
        <taxon>Liliopsida</taxon>
        <taxon>Poales</taxon>
        <taxon>Poaceae</taxon>
        <taxon>BOP clade</taxon>
        <taxon>Pooideae</taxon>
        <taxon>Triticodae</taxon>
        <taxon>Triticeae</taxon>
        <taxon>Triticinae</taxon>
        <taxon>Triticum</taxon>
    </lineage>
</organism>
<gene>
    <name evidence="1" type="ORF">CFC21_044667</name>
</gene>
<accession>A0A9R1FRL5</accession>
<dbReference type="AlphaFoldDB" id="A0A9R1FRL5"/>
<sequence length="18" mass="2180">MEEDFERAVEDGLRLSKR</sequence>
<protein>
    <submittedName>
        <fullName evidence="1">Uncharacterized protein</fullName>
    </submittedName>
</protein>
<proteinExistence type="predicted"/>
<reference evidence="1" key="2">
    <citation type="submission" date="2020-03" db="EMBL/GenBank/DDBJ databases">
        <title>The second near-complete assembly of the hexaploid bread wheat (Triticum aestivum) genome.</title>
        <authorList>
            <person name="Zimin A.V."/>
            <person name="Puiu D."/>
            <person name="Shumante A."/>
            <person name="Alonge M."/>
            <person name="Salzberg S.L."/>
        </authorList>
    </citation>
    <scope>NUCLEOTIDE SEQUENCE</scope>
    <source>
        <tissue evidence="1">Leaf</tissue>
    </source>
</reference>